<dbReference type="EMBL" id="JAGSVG010000008">
    <property type="protein sequence ID" value="MBR8129667.1"/>
    <property type="molecule type" value="Genomic_DNA"/>
</dbReference>
<dbReference type="PANTHER" id="PTHR43569:SF2">
    <property type="entry name" value="AMIDOHYDROLASE-RELATED DOMAIN-CONTAINING PROTEIN"/>
    <property type="match status" value="1"/>
</dbReference>
<proteinExistence type="inferred from homology"/>
<dbReference type="Gene3D" id="3.20.20.140">
    <property type="entry name" value="Metal-dependent hydrolases"/>
    <property type="match status" value="1"/>
</dbReference>
<sequence length="290" mass="32739">MIFRIDAHQHFWQMASRDGYWPPQTLDAIYRDFGPQDLEPLLARSSVQRTVVVQSLPTQEDTRYLLDVASRTSFVSAVVGWVDLKSTDAPADIESLARDPKFRGIRPMLQDLADDDWIDDPVLEPAIDAMLAHDLVFDALVTPRHLPALLAFARRYPRLRIVIDHAAKPPIASGRSEAWHVAMSELAVHPNVHCKLSGLWTEAGPHPDLLLVEPYVRAVCEWFGASRLIWGSDWPVSRLAGHFGDYGAWLAWCEQCCDRFLGPDARARVFGGNACHFYRIDRPSGDQYAQ</sequence>
<evidence type="ECO:0000256" key="1">
    <source>
        <dbReference type="ARBA" id="ARBA00038310"/>
    </source>
</evidence>
<dbReference type="Proteomes" id="UP000682266">
    <property type="component" value="Unassembled WGS sequence"/>
</dbReference>
<dbReference type="AlphaFoldDB" id="A0AA41JJV0"/>
<organism evidence="3 4">
    <name type="scientific">Burkholderia ambifaria</name>
    <dbReference type="NCBI Taxonomy" id="152480"/>
    <lineage>
        <taxon>Bacteria</taxon>
        <taxon>Pseudomonadati</taxon>
        <taxon>Pseudomonadota</taxon>
        <taxon>Betaproteobacteria</taxon>
        <taxon>Burkholderiales</taxon>
        <taxon>Burkholderiaceae</taxon>
        <taxon>Burkholderia</taxon>
        <taxon>Burkholderia cepacia complex</taxon>
    </lineage>
</organism>
<dbReference type="RefSeq" id="WP_105787293.1">
    <property type="nucleotide sequence ID" value="NZ_CADERF010000011.1"/>
</dbReference>
<evidence type="ECO:0000313" key="3">
    <source>
        <dbReference type="EMBL" id="MBR8129667.1"/>
    </source>
</evidence>
<comment type="caution">
    <text evidence="3">The sequence shown here is derived from an EMBL/GenBank/DDBJ whole genome shotgun (WGS) entry which is preliminary data.</text>
</comment>
<evidence type="ECO:0000259" key="2">
    <source>
        <dbReference type="Pfam" id="PF04909"/>
    </source>
</evidence>
<feature type="domain" description="Amidohydrolase-related" evidence="2">
    <location>
        <begin position="5"/>
        <end position="280"/>
    </location>
</feature>
<dbReference type="PANTHER" id="PTHR43569">
    <property type="entry name" value="AMIDOHYDROLASE"/>
    <property type="match status" value="1"/>
</dbReference>
<dbReference type="InterPro" id="IPR052350">
    <property type="entry name" value="Metallo-dep_Lactonases"/>
</dbReference>
<name>A0AA41JJV0_9BURK</name>
<comment type="similarity">
    <text evidence="1">Belongs to the metallo-dependent hydrolases superfamily.</text>
</comment>
<accession>A0AA41JJV0</accession>
<gene>
    <name evidence="3" type="ORF">KDW93_11875</name>
</gene>
<dbReference type="InterPro" id="IPR032466">
    <property type="entry name" value="Metal_Hydrolase"/>
</dbReference>
<protein>
    <submittedName>
        <fullName evidence="3">Amidohydrolase family protein</fullName>
    </submittedName>
</protein>
<dbReference type="Pfam" id="PF04909">
    <property type="entry name" value="Amidohydro_2"/>
    <property type="match status" value="1"/>
</dbReference>
<reference evidence="3" key="1">
    <citation type="submission" date="2021-04" db="EMBL/GenBank/DDBJ databases">
        <title>A collection of bacterial strains from the Burkholderia cepacia Research Laboratory and Repository.</title>
        <authorList>
            <person name="Lipuma J."/>
            <person name="Spilker T."/>
        </authorList>
    </citation>
    <scope>NUCLEOTIDE SEQUENCE</scope>
    <source>
        <strain evidence="3">AU36012</strain>
    </source>
</reference>
<dbReference type="GO" id="GO:0016787">
    <property type="term" value="F:hydrolase activity"/>
    <property type="evidence" value="ECO:0007669"/>
    <property type="project" value="InterPro"/>
</dbReference>
<evidence type="ECO:0000313" key="4">
    <source>
        <dbReference type="Proteomes" id="UP000682266"/>
    </source>
</evidence>
<dbReference type="InterPro" id="IPR006680">
    <property type="entry name" value="Amidohydro-rel"/>
</dbReference>
<dbReference type="SUPFAM" id="SSF51556">
    <property type="entry name" value="Metallo-dependent hydrolases"/>
    <property type="match status" value="1"/>
</dbReference>